<dbReference type="Proteomes" id="UP000002630">
    <property type="component" value="Linkage Group LG08"/>
</dbReference>
<sequence length="498" mass="53184">MERTPPATTTAAAVRRAPEEDEQVFSLYGRGDGDSSVDAEPLAPPIELSGSVLALLDSFDVDPVRGFLPPVDPLRRLPQRELQPWEAMAAALPSLLAVGQARKPLEELPELSIDVLTCQRERMRALLLLCVFAHASVWGNPERPQGTIPKGIAVPLAALAAAEGMPPLLTHTSLVLHNWHRLDPAGPLRAENLACNCHFLGGLDETWFYISTVEIEARGGGVFGALLEAQHAIAEADSGSDASPVAGVVLEALAVARAGIVSMREALARMPVGCHPLIFYQRVRPFLSGWKANPTLPDGVVYEGVSSKKRQYYGGSAAQSTLFPALDAALEVSHSAHSSNAFLLEMRDYMPPGHRRLLEHLADPACPSIRRFVQNFARRSSQALPSKSGDAGTGADQPDDETVKSGETTPGNGCLGGDTSAAASLREAYNSCLGALSDFRSTHLGIVGSYILQQQKKDQKAGEAKSREDFAGGKGTGGTPLLDFLKPLKNDSRAVRLE</sequence>
<keyword evidence="3 4" id="KW-0408">Iron</keyword>
<protein>
    <submittedName>
        <fullName evidence="6">Indole 2,3-Dioxygenase</fullName>
        <ecNumber evidence="6">1.13.11.17</ecNumber>
    </submittedName>
</protein>
<name>D8LIV6_ECTSI</name>
<dbReference type="STRING" id="2880.D8LIV6"/>
<evidence type="ECO:0000256" key="2">
    <source>
        <dbReference type="ARBA" id="ARBA00022723"/>
    </source>
</evidence>
<dbReference type="OMA" id="SNKIMEP"/>
<evidence type="ECO:0000256" key="1">
    <source>
        <dbReference type="ARBA" id="ARBA00007119"/>
    </source>
</evidence>
<dbReference type="PANTHER" id="PTHR28657">
    <property type="entry name" value="INDOLEAMINE 2,3-DIOXYGENASE"/>
    <property type="match status" value="1"/>
</dbReference>
<dbReference type="OrthoDB" id="540174at2759"/>
<evidence type="ECO:0000313" key="7">
    <source>
        <dbReference type="Proteomes" id="UP000002630"/>
    </source>
</evidence>
<feature type="compositionally biased region" description="Basic and acidic residues" evidence="5">
    <location>
        <begin position="456"/>
        <end position="471"/>
    </location>
</feature>
<dbReference type="InParanoid" id="D8LIV6"/>
<accession>D8LIV6</accession>
<gene>
    <name evidence="6" type="primary">IDO</name>
    <name evidence="6" type="ORF">Esi_0023_0058</name>
</gene>
<feature type="region of interest" description="Disordered" evidence="5">
    <location>
        <begin position="456"/>
        <end position="485"/>
    </location>
</feature>
<dbReference type="Pfam" id="PF01231">
    <property type="entry name" value="IDO"/>
    <property type="match status" value="1"/>
</dbReference>
<evidence type="ECO:0000256" key="5">
    <source>
        <dbReference type="SAM" id="MobiDB-lite"/>
    </source>
</evidence>
<keyword evidence="7" id="KW-1185">Reference proteome</keyword>
<dbReference type="GO" id="GO:0046872">
    <property type="term" value="F:metal ion binding"/>
    <property type="evidence" value="ECO:0007669"/>
    <property type="project" value="UniProtKB-KW"/>
</dbReference>
<dbReference type="EMBL" id="FN648409">
    <property type="protein sequence ID" value="CBN76840.1"/>
    <property type="molecule type" value="Genomic_DNA"/>
</dbReference>
<reference evidence="6 7" key="1">
    <citation type="journal article" date="2010" name="Nature">
        <title>The Ectocarpus genome and the independent evolution of multicellularity in brown algae.</title>
        <authorList>
            <person name="Cock J.M."/>
            <person name="Sterck L."/>
            <person name="Rouze P."/>
            <person name="Scornet D."/>
            <person name="Allen A.E."/>
            <person name="Amoutzias G."/>
            <person name="Anthouard V."/>
            <person name="Artiguenave F."/>
            <person name="Aury J.M."/>
            <person name="Badger J.H."/>
            <person name="Beszteri B."/>
            <person name="Billiau K."/>
            <person name="Bonnet E."/>
            <person name="Bothwell J.H."/>
            <person name="Bowler C."/>
            <person name="Boyen C."/>
            <person name="Brownlee C."/>
            <person name="Carrano C.J."/>
            <person name="Charrier B."/>
            <person name="Cho G.Y."/>
            <person name="Coelho S.M."/>
            <person name="Collen J."/>
            <person name="Corre E."/>
            <person name="Da Silva C."/>
            <person name="Delage L."/>
            <person name="Delaroque N."/>
            <person name="Dittami S.M."/>
            <person name="Doulbeau S."/>
            <person name="Elias M."/>
            <person name="Farnham G."/>
            <person name="Gachon C.M."/>
            <person name="Gschloessl B."/>
            <person name="Heesch S."/>
            <person name="Jabbari K."/>
            <person name="Jubin C."/>
            <person name="Kawai H."/>
            <person name="Kimura K."/>
            <person name="Kloareg B."/>
            <person name="Kupper F.C."/>
            <person name="Lang D."/>
            <person name="Le Bail A."/>
            <person name="Leblanc C."/>
            <person name="Lerouge P."/>
            <person name="Lohr M."/>
            <person name="Lopez P.J."/>
            <person name="Martens C."/>
            <person name="Maumus F."/>
            <person name="Michel G."/>
            <person name="Miranda-Saavedra D."/>
            <person name="Morales J."/>
            <person name="Moreau H."/>
            <person name="Motomura T."/>
            <person name="Nagasato C."/>
            <person name="Napoli C.A."/>
            <person name="Nelson D.R."/>
            <person name="Nyvall-Collen P."/>
            <person name="Peters A.F."/>
            <person name="Pommier C."/>
            <person name="Potin P."/>
            <person name="Poulain J."/>
            <person name="Quesneville H."/>
            <person name="Read B."/>
            <person name="Rensing S.A."/>
            <person name="Ritter A."/>
            <person name="Rousvoal S."/>
            <person name="Samanta M."/>
            <person name="Samson G."/>
            <person name="Schroeder D.C."/>
            <person name="Segurens B."/>
            <person name="Strittmatter M."/>
            <person name="Tonon T."/>
            <person name="Tregear J.W."/>
            <person name="Valentin K."/>
            <person name="von Dassow P."/>
            <person name="Yamagishi T."/>
            <person name="Van de Peer Y."/>
            <person name="Wincker P."/>
        </authorList>
    </citation>
    <scope>NUCLEOTIDE SEQUENCE [LARGE SCALE GENOMIC DNA]</scope>
    <source>
        <strain evidence="7">Ec32 / CCAP1310/4</strain>
    </source>
</reference>
<dbReference type="eggNOG" id="ENOG502QV6W">
    <property type="taxonomic scope" value="Eukaryota"/>
</dbReference>
<dbReference type="PANTHER" id="PTHR28657:SF5">
    <property type="entry name" value="INDOLEAMINE 2,3-DIOXYGENASE"/>
    <property type="match status" value="1"/>
</dbReference>
<evidence type="ECO:0000256" key="4">
    <source>
        <dbReference type="PIRSR" id="PIRSR600898-1"/>
    </source>
</evidence>
<proteinExistence type="inferred from homology"/>
<feature type="region of interest" description="Disordered" evidence="5">
    <location>
        <begin position="380"/>
        <end position="415"/>
    </location>
</feature>
<keyword evidence="2 4" id="KW-0479">Metal-binding</keyword>
<dbReference type="EMBL" id="FN649733">
    <property type="protein sequence ID" value="CBN76840.1"/>
    <property type="molecule type" value="Genomic_DNA"/>
</dbReference>
<keyword evidence="6" id="KW-0560">Oxidoreductase</keyword>
<dbReference type="InterPro" id="IPR000898">
    <property type="entry name" value="Indolamine_dOase"/>
</dbReference>
<dbReference type="GO" id="GO:0019441">
    <property type="term" value="P:L-tryptophan catabolic process to kynurenine"/>
    <property type="evidence" value="ECO:0007669"/>
    <property type="project" value="InterPro"/>
</dbReference>
<comment type="similarity">
    <text evidence="1">Belongs to the indoleamine 2,3-dioxygenase family.</text>
</comment>
<dbReference type="AlphaFoldDB" id="D8LIV6"/>
<organism evidence="6 7">
    <name type="scientific">Ectocarpus siliculosus</name>
    <name type="common">Brown alga</name>
    <name type="synonym">Conferva siliculosa</name>
    <dbReference type="NCBI Taxonomy" id="2880"/>
    <lineage>
        <taxon>Eukaryota</taxon>
        <taxon>Sar</taxon>
        <taxon>Stramenopiles</taxon>
        <taxon>Ochrophyta</taxon>
        <taxon>PX clade</taxon>
        <taxon>Phaeophyceae</taxon>
        <taxon>Ectocarpales</taxon>
        <taxon>Ectocarpaceae</taxon>
        <taxon>Ectocarpus</taxon>
    </lineage>
</organism>
<keyword evidence="4" id="KW-0349">Heme</keyword>
<dbReference type="EC" id="1.13.11.17" evidence="6"/>
<evidence type="ECO:0000256" key="3">
    <source>
        <dbReference type="ARBA" id="ARBA00023004"/>
    </source>
</evidence>
<feature type="binding site" description="proximal binding residue" evidence="4">
    <location>
        <position position="443"/>
    </location>
    <ligand>
        <name>heme b</name>
        <dbReference type="ChEBI" id="CHEBI:60344"/>
    </ligand>
    <ligandPart>
        <name>Fe</name>
        <dbReference type="ChEBI" id="CHEBI:18248"/>
    </ligandPart>
</feature>
<dbReference type="SUPFAM" id="SSF140959">
    <property type="entry name" value="Indolic compounds 2,3-dioxygenase-like"/>
    <property type="match status" value="1"/>
</dbReference>
<dbReference type="GO" id="GO:0020037">
    <property type="term" value="F:heme binding"/>
    <property type="evidence" value="ECO:0007669"/>
    <property type="project" value="InterPro"/>
</dbReference>
<dbReference type="GO" id="GO:0047719">
    <property type="term" value="F:indole 2,3-dioxygenase activity"/>
    <property type="evidence" value="ECO:0007669"/>
    <property type="project" value="UniProtKB-EC"/>
</dbReference>
<dbReference type="InterPro" id="IPR037217">
    <property type="entry name" value="Trp/Indoleamine_2_3_dOase-like"/>
</dbReference>
<evidence type="ECO:0000313" key="6">
    <source>
        <dbReference type="EMBL" id="CBN76840.1"/>
    </source>
</evidence>
<dbReference type="Gene3D" id="1.20.58.480">
    <property type="match status" value="1"/>
</dbReference>